<dbReference type="SUPFAM" id="SSF53613">
    <property type="entry name" value="Ribokinase-like"/>
    <property type="match status" value="1"/>
</dbReference>
<evidence type="ECO:0000313" key="8">
    <source>
        <dbReference type="Proteomes" id="UP000068210"/>
    </source>
</evidence>
<evidence type="ECO:0000256" key="3">
    <source>
        <dbReference type="ARBA" id="ARBA00022741"/>
    </source>
</evidence>
<dbReference type="STRING" id="1328314.Achr_19700"/>
<dbReference type="InterPro" id="IPR002173">
    <property type="entry name" value="Carboh/pur_kinase_PfkB_CS"/>
</dbReference>
<name>A0A0C4WPD1_9GAMM</name>
<dbReference type="PANTHER" id="PTHR43085">
    <property type="entry name" value="HEXOKINASE FAMILY MEMBER"/>
    <property type="match status" value="1"/>
</dbReference>
<dbReference type="InterPro" id="IPR011611">
    <property type="entry name" value="PfkB_dom"/>
</dbReference>
<dbReference type="InterPro" id="IPR029056">
    <property type="entry name" value="Ribokinase-like"/>
</dbReference>
<dbReference type="Pfam" id="PF00294">
    <property type="entry name" value="PfkB"/>
    <property type="match status" value="1"/>
</dbReference>
<evidence type="ECO:0000256" key="1">
    <source>
        <dbReference type="ARBA" id="ARBA00010688"/>
    </source>
</evidence>
<dbReference type="GO" id="GO:0016301">
    <property type="term" value="F:kinase activity"/>
    <property type="evidence" value="ECO:0007669"/>
    <property type="project" value="UniProtKB-KW"/>
</dbReference>
<evidence type="ECO:0000256" key="2">
    <source>
        <dbReference type="ARBA" id="ARBA00022679"/>
    </source>
</evidence>
<keyword evidence="2" id="KW-0808">Transferase</keyword>
<evidence type="ECO:0000259" key="6">
    <source>
        <dbReference type="Pfam" id="PF00294"/>
    </source>
</evidence>
<sequence>MFLVCGEVLFDFFVEPAHGNLPRQVDFKAIAGGSPFNVAVGLSRLGIEAALLTGISTDFLGKQLHQVLEEEGVSTRYLAPVDAATTLSLISLDEQGIPHYSFHGQCGADRQLLPSHIPALDKGIRGIHVGSYSLVVSPAADTLYGLVAGAPQDLLITLDPNIRLTVEPDLEKWRKQIGDFARYAHIIKVSEEDLALLYPHEDAATVACGWLRDRCQLVLLTRGEQGVSVFTRGLGNWSHPGRPIIPVDTVGAGDTFQAALITFLVEQGLDSPASLAVLERSHIDAMLAFATEAAALTCLRRGPDLPRRHELSQSNIKLQPVTP</sequence>
<organism evidence="7 8">
    <name type="scientific">Azotobacter chroococcum NCIMB 8003</name>
    <dbReference type="NCBI Taxonomy" id="1328314"/>
    <lineage>
        <taxon>Bacteria</taxon>
        <taxon>Pseudomonadati</taxon>
        <taxon>Pseudomonadota</taxon>
        <taxon>Gammaproteobacteria</taxon>
        <taxon>Pseudomonadales</taxon>
        <taxon>Pseudomonadaceae</taxon>
        <taxon>Azotobacter</taxon>
    </lineage>
</organism>
<feature type="domain" description="Carbohydrate kinase PfkB" evidence="6">
    <location>
        <begin position="4"/>
        <end position="305"/>
    </location>
</feature>
<evidence type="ECO:0000256" key="5">
    <source>
        <dbReference type="ARBA" id="ARBA00022840"/>
    </source>
</evidence>
<dbReference type="AlphaFoldDB" id="A0A0C4WPD1"/>
<dbReference type="KEGG" id="acx:Achr_19700"/>
<dbReference type="PANTHER" id="PTHR43085:SF1">
    <property type="entry name" value="PSEUDOURIDINE KINASE-RELATED"/>
    <property type="match status" value="1"/>
</dbReference>
<proteinExistence type="inferred from homology"/>
<evidence type="ECO:0000313" key="7">
    <source>
        <dbReference type="EMBL" id="AJE21425.1"/>
    </source>
</evidence>
<dbReference type="GO" id="GO:0005524">
    <property type="term" value="F:ATP binding"/>
    <property type="evidence" value="ECO:0007669"/>
    <property type="project" value="UniProtKB-KW"/>
</dbReference>
<keyword evidence="5" id="KW-0067">ATP-binding</keyword>
<keyword evidence="4 7" id="KW-0418">Kinase</keyword>
<accession>A0A0C4WPD1</accession>
<dbReference type="RefSeq" id="WP_082045406.1">
    <property type="nucleotide sequence ID" value="NZ_CP010415.1"/>
</dbReference>
<keyword evidence="8" id="KW-1185">Reference proteome</keyword>
<dbReference type="Proteomes" id="UP000068210">
    <property type="component" value="Chromosome"/>
</dbReference>
<dbReference type="Gene3D" id="3.40.1190.20">
    <property type="match status" value="1"/>
</dbReference>
<protein>
    <submittedName>
        <fullName evidence="7">PfkB-family carbohydrate kinase</fullName>
    </submittedName>
</protein>
<dbReference type="CDD" id="cd01167">
    <property type="entry name" value="bac_FRK"/>
    <property type="match status" value="1"/>
</dbReference>
<reference evidence="7 8" key="1">
    <citation type="journal article" date="2015" name="PLoS ONE">
        <title>Azotobacter Genomes: The Genome of Azotobacter chroococcum NCIMB 8003 (ATCC 4412).</title>
        <authorList>
            <person name="Robson R.L."/>
            <person name="Jones R."/>
            <person name="Robson R.M."/>
            <person name="Schwartz A."/>
            <person name="Richardson T.H."/>
        </authorList>
    </citation>
    <scope>NUCLEOTIDE SEQUENCE [LARGE SCALE GENOMIC DNA]</scope>
    <source>
        <strain evidence="7 8">NCIMB 8003</strain>
    </source>
</reference>
<keyword evidence="3" id="KW-0547">Nucleotide-binding</keyword>
<dbReference type="InterPro" id="IPR050306">
    <property type="entry name" value="PfkB_Carbo_kinase"/>
</dbReference>
<dbReference type="PROSITE" id="PS00584">
    <property type="entry name" value="PFKB_KINASES_2"/>
    <property type="match status" value="1"/>
</dbReference>
<evidence type="ECO:0000256" key="4">
    <source>
        <dbReference type="ARBA" id="ARBA00022777"/>
    </source>
</evidence>
<gene>
    <name evidence="7" type="ORF">Achr_19700</name>
</gene>
<dbReference type="HOGENOM" id="CLU_027634_6_2_6"/>
<dbReference type="EMBL" id="CP010415">
    <property type="protein sequence ID" value="AJE21425.1"/>
    <property type="molecule type" value="Genomic_DNA"/>
</dbReference>
<comment type="similarity">
    <text evidence="1">Belongs to the carbohydrate kinase PfkB family.</text>
</comment>